<dbReference type="AlphaFoldDB" id="A0AAU9P680"/>
<evidence type="ECO:0000313" key="3">
    <source>
        <dbReference type="Proteomes" id="UP001157418"/>
    </source>
</evidence>
<dbReference type="Proteomes" id="UP001157418">
    <property type="component" value="Unassembled WGS sequence"/>
</dbReference>
<gene>
    <name evidence="2" type="ORF">LVIROSA_LOCUS31235</name>
</gene>
<dbReference type="EMBL" id="CAKMRJ010005523">
    <property type="protein sequence ID" value="CAH1445476.1"/>
    <property type="molecule type" value="Genomic_DNA"/>
</dbReference>
<keyword evidence="3" id="KW-1185">Reference proteome</keyword>
<proteinExistence type="predicted"/>
<name>A0AAU9P680_9ASTR</name>
<evidence type="ECO:0000256" key="1">
    <source>
        <dbReference type="SAM" id="MobiDB-lite"/>
    </source>
</evidence>
<evidence type="ECO:0000313" key="2">
    <source>
        <dbReference type="EMBL" id="CAH1445476.1"/>
    </source>
</evidence>
<comment type="caution">
    <text evidence="2">The sequence shown here is derived from an EMBL/GenBank/DDBJ whole genome shotgun (WGS) entry which is preliminary data.</text>
</comment>
<reference evidence="2 3" key="1">
    <citation type="submission" date="2022-01" db="EMBL/GenBank/DDBJ databases">
        <authorList>
            <person name="Xiong W."/>
            <person name="Schranz E."/>
        </authorList>
    </citation>
    <scope>NUCLEOTIDE SEQUENCE [LARGE SCALE GENOMIC DNA]</scope>
</reference>
<sequence length="131" mass="14267">MPGRPKVNRRKDASEKGATHTVSKVGKIFLCSVCKQAGHNKVTCSQAEKPTKFKVKKRKRAYCNVGEGSSGKKAKDVTDEQGSKGNKGINGNVGEGSSGKKSMDVTDEQEPRECFELSVNVCCYVFNVVMY</sequence>
<feature type="compositionally biased region" description="Basic and acidic residues" evidence="1">
    <location>
        <begin position="73"/>
        <end position="82"/>
    </location>
</feature>
<feature type="region of interest" description="Disordered" evidence="1">
    <location>
        <begin position="67"/>
        <end position="111"/>
    </location>
</feature>
<feature type="compositionally biased region" description="Basic and acidic residues" evidence="1">
    <location>
        <begin position="101"/>
        <end position="111"/>
    </location>
</feature>
<protein>
    <submittedName>
        <fullName evidence="2">Uncharacterized protein</fullName>
    </submittedName>
</protein>
<accession>A0AAU9P680</accession>
<organism evidence="2 3">
    <name type="scientific">Lactuca virosa</name>
    <dbReference type="NCBI Taxonomy" id="75947"/>
    <lineage>
        <taxon>Eukaryota</taxon>
        <taxon>Viridiplantae</taxon>
        <taxon>Streptophyta</taxon>
        <taxon>Embryophyta</taxon>
        <taxon>Tracheophyta</taxon>
        <taxon>Spermatophyta</taxon>
        <taxon>Magnoliopsida</taxon>
        <taxon>eudicotyledons</taxon>
        <taxon>Gunneridae</taxon>
        <taxon>Pentapetalae</taxon>
        <taxon>asterids</taxon>
        <taxon>campanulids</taxon>
        <taxon>Asterales</taxon>
        <taxon>Asteraceae</taxon>
        <taxon>Cichorioideae</taxon>
        <taxon>Cichorieae</taxon>
        <taxon>Lactucinae</taxon>
        <taxon>Lactuca</taxon>
    </lineage>
</organism>